<gene>
    <name evidence="1" type="ORF">STEHIDRAFT_163050</name>
</gene>
<dbReference type="EMBL" id="JH687399">
    <property type="protein sequence ID" value="EIM80177.1"/>
    <property type="molecule type" value="Genomic_DNA"/>
</dbReference>
<dbReference type="Proteomes" id="UP000053927">
    <property type="component" value="Unassembled WGS sequence"/>
</dbReference>
<accession>R7S0U8</accession>
<evidence type="ECO:0008006" key="3">
    <source>
        <dbReference type="Google" id="ProtNLM"/>
    </source>
</evidence>
<name>R7S0U8_STEHR</name>
<evidence type="ECO:0000313" key="2">
    <source>
        <dbReference type="Proteomes" id="UP000053927"/>
    </source>
</evidence>
<dbReference type="AlphaFoldDB" id="R7S0U8"/>
<dbReference type="SUPFAM" id="SSF56112">
    <property type="entry name" value="Protein kinase-like (PK-like)"/>
    <property type="match status" value="1"/>
</dbReference>
<dbReference type="KEGG" id="shs:STEHIDRAFT_163050"/>
<dbReference type="InterPro" id="IPR011009">
    <property type="entry name" value="Kinase-like_dom_sf"/>
</dbReference>
<proteinExistence type="predicted"/>
<organism evidence="1 2">
    <name type="scientific">Stereum hirsutum (strain FP-91666)</name>
    <name type="common">White-rot fungus</name>
    <dbReference type="NCBI Taxonomy" id="721885"/>
    <lineage>
        <taxon>Eukaryota</taxon>
        <taxon>Fungi</taxon>
        <taxon>Dikarya</taxon>
        <taxon>Basidiomycota</taxon>
        <taxon>Agaricomycotina</taxon>
        <taxon>Agaricomycetes</taxon>
        <taxon>Russulales</taxon>
        <taxon>Stereaceae</taxon>
        <taxon>Stereum</taxon>
    </lineage>
</organism>
<dbReference type="GeneID" id="18802216"/>
<dbReference type="RefSeq" id="XP_007310786.1">
    <property type="nucleotide sequence ID" value="XM_007310724.1"/>
</dbReference>
<evidence type="ECO:0000313" key="1">
    <source>
        <dbReference type="EMBL" id="EIM80177.1"/>
    </source>
</evidence>
<reference evidence="2" key="1">
    <citation type="journal article" date="2012" name="Science">
        <title>The Paleozoic origin of enzymatic lignin decomposition reconstructed from 31 fungal genomes.</title>
        <authorList>
            <person name="Floudas D."/>
            <person name="Binder M."/>
            <person name="Riley R."/>
            <person name="Barry K."/>
            <person name="Blanchette R.A."/>
            <person name="Henrissat B."/>
            <person name="Martinez A.T."/>
            <person name="Otillar R."/>
            <person name="Spatafora J.W."/>
            <person name="Yadav J.S."/>
            <person name="Aerts A."/>
            <person name="Benoit I."/>
            <person name="Boyd A."/>
            <person name="Carlson A."/>
            <person name="Copeland A."/>
            <person name="Coutinho P.M."/>
            <person name="de Vries R.P."/>
            <person name="Ferreira P."/>
            <person name="Findley K."/>
            <person name="Foster B."/>
            <person name="Gaskell J."/>
            <person name="Glotzer D."/>
            <person name="Gorecki P."/>
            <person name="Heitman J."/>
            <person name="Hesse C."/>
            <person name="Hori C."/>
            <person name="Igarashi K."/>
            <person name="Jurgens J.A."/>
            <person name="Kallen N."/>
            <person name="Kersten P."/>
            <person name="Kohler A."/>
            <person name="Kuees U."/>
            <person name="Kumar T.K.A."/>
            <person name="Kuo A."/>
            <person name="LaButti K."/>
            <person name="Larrondo L.F."/>
            <person name="Lindquist E."/>
            <person name="Ling A."/>
            <person name="Lombard V."/>
            <person name="Lucas S."/>
            <person name="Lundell T."/>
            <person name="Martin R."/>
            <person name="McLaughlin D.J."/>
            <person name="Morgenstern I."/>
            <person name="Morin E."/>
            <person name="Murat C."/>
            <person name="Nagy L.G."/>
            <person name="Nolan M."/>
            <person name="Ohm R.A."/>
            <person name="Patyshakuliyeva A."/>
            <person name="Rokas A."/>
            <person name="Ruiz-Duenas F.J."/>
            <person name="Sabat G."/>
            <person name="Salamov A."/>
            <person name="Samejima M."/>
            <person name="Schmutz J."/>
            <person name="Slot J.C."/>
            <person name="St John F."/>
            <person name="Stenlid J."/>
            <person name="Sun H."/>
            <person name="Sun S."/>
            <person name="Syed K."/>
            <person name="Tsang A."/>
            <person name="Wiebenga A."/>
            <person name="Young D."/>
            <person name="Pisabarro A."/>
            <person name="Eastwood D.C."/>
            <person name="Martin F."/>
            <person name="Cullen D."/>
            <person name="Grigoriev I.V."/>
            <person name="Hibbett D.S."/>
        </authorList>
    </citation>
    <scope>NUCLEOTIDE SEQUENCE [LARGE SCALE GENOMIC DNA]</scope>
    <source>
        <strain evidence="2">FP-91666</strain>
    </source>
</reference>
<sequence>MSLTLRYPPNFAPHRPDTLCLPRCYDDEDHTEELALQMDSLIPTQNQASVRVFAGRLTSMAAGPQSCSYIPVVCKLSYTSKGMGSLAWEALMYHNLHDLQGTVVPRSYGFFEEQGHAACLVLAYAGQPLNTRFEDLNNELKEQIMDAFNQIHECCVEHNEVVEKNVLVNDQGHVSVIGFAMAMGTACQRHLLIPPVGGLGPDETEFGCEELHRRLFENTLMGQFHDQQSLMSMDVPVQSQD</sequence>
<keyword evidence="2" id="KW-1185">Reference proteome</keyword>
<dbReference type="OrthoDB" id="3182995at2759"/>
<protein>
    <recommendedName>
        <fullName evidence="3">Protein kinase domain-containing protein</fullName>
    </recommendedName>
</protein>